<feature type="compositionally biased region" description="Polar residues" evidence="2">
    <location>
        <begin position="120"/>
        <end position="129"/>
    </location>
</feature>
<feature type="compositionally biased region" description="Basic and acidic residues" evidence="2">
    <location>
        <begin position="712"/>
        <end position="726"/>
    </location>
</feature>
<feature type="region of interest" description="Disordered" evidence="2">
    <location>
        <begin position="639"/>
        <end position="927"/>
    </location>
</feature>
<feature type="compositionally biased region" description="Polar residues" evidence="2">
    <location>
        <begin position="961"/>
        <end position="972"/>
    </location>
</feature>
<feature type="region of interest" description="Disordered" evidence="2">
    <location>
        <begin position="94"/>
        <end position="187"/>
    </location>
</feature>
<feature type="region of interest" description="Disordered" evidence="2">
    <location>
        <begin position="942"/>
        <end position="999"/>
    </location>
</feature>
<dbReference type="EMBL" id="KN846983">
    <property type="protein sequence ID" value="KIW96490.1"/>
    <property type="molecule type" value="Genomic_DNA"/>
</dbReference>
<evidence type="ECO:0000256" key="2">
    <source>
        <dbReference type="SAM" id="MobiDB-lite"/>
    </source>
</evidence>
<feature type="region of interest" description="Disordered" evidence="2">
    <location>
        <begin position="38"/>
        <end position="64"/>
    </location>
</feature>
<keyword evidence="4" id="KW-1185">Reference proteome</keyword>
<feature type="compositionally biased region" description="Low complexity" evidence="2">
    <location>
        <begin position="887"/>
        <end position="899"/>
    </location>
</feature>
<dbReference type="GeneID" id="27696487"/>
<dbReference type="Proteomes" id="UP000053789">
    <property type="component" value="Unassembled WGS sequence"/>
</dbReference>
<feature type="compositionally biased region" description="Low complexity" evidence="2">
    <location>
        <begin position="659"/>
        <end position="681"/>
    </location>
</feature>
<keyword evidence="1" id="KW-0175">Coiled coil</keyword>
<feature type="compositionally biased region" description="Gly residues" evidence="2">
    <location>
        <begin position="981"/>
        <end position="993"/>
    </location>
</feature>
<feature type="compositionally biased region" description="Basic and acidic residues" evidence="2">
    <location>
        <begin position="602"/>
        <end position="616"/>
    </location>
</feature>
<feature type="region of interest" description="Disordered" evidence="2">
    <location>
        <begin position="602"/>
        <end position="621"/>
    </location>
</feature>
<feature type="compositionally biased region" description="Polar residues" evidence="2">
    <location>
        <begin position="438"/>
        <end position="450"/>
    </location>
</feature>
<sequence length="999" mass="109958">MSVTSAKLSQFPHRFRDATSPHLWTRDSALEAEGPTSMISEIDQPPTPPRALLPPHHSFPYHPQNLYHRLRHPCASGAVPKLSQDPSLVQQPAVDVSLPDQPPFDDLYEYYDPERDPLPQRQQQITTPVSRRRPQSSQSSGARSLRRTPRLQERRATTRSPLRARRSHPLSATPPVRFDESGSTTPSLFQRLLSDDTYRPRRPLHISRHTHDAILFALEAIRRGDGVNAQPLTADPLEEEARMSDLVRGTAPGTVAASSRTQNGGGTRATAAAGTGPTPAEPPRYRTPTDVMRDRRAREARRAEEAAARLRQEEEARRLQEEQIVGVGEDTARRTAARPGAPAPQTYNIGGPISQPVGSTTRRQESIPPTQPSSSRTTGRAPEPAGRDSRMSAATQRNRTEAYEQLSIPAAAKPAEQGQRPIQQPQPQARAQAVPPFGTQSAQQPPQTSGAAGRSRFPNAFERWEDLSARWEGIVSSFIHRMENNADELAGKPLDRQMARQIDDLSRAGANLFHAVVELQRLRASSERKFQRWFFETRHEQEQSQERQAELERQLRAEKEARTLSSTSIEQVRAEKTRAEELVKEMRRELQISKEEARRAWEELGRREQEERERTIALRSGEPTLIGGVQVVPMQGLPSRQVSTAQRPQTRDGPTAGAGPTMMSGQQQQQRPSSRQTTTTSLDSPGEESRQFTYRPDTGGSSATTDPFTESSRQREQQAQLRREPDTQFYTTPPRPTQPATSGAAIAAARAAATGGQSPARTPGESRYYQTATSDAQMSGALPTPVRQGTGGTEQSYIPSNTSLAPSEEEYHINPDGSYTRDSQGRRIPYRQPIGPGSSRLAGEISDDEGEIPGEISEDDDDDHAADAERERMYGAQYRQLPSSQQPPTTSTGIPRTTTGALPPIPQGRTIDPTSSGYDGQVYEPGVPPAVTQAMTAWESLQTRPHHHPTRLSDIIEEQTARTSPSRTSYVSGSGILPGEQGTGTGTGTGNGGNSSTRR</sequence>
<feature type="compositionally biased region" description="Basic and acidic residues" evidence="2">
    <location>
        <begin position="291"/>
        <end position="321"/>
    </location>
</feature>
<feature type="compositionally biased region" description="Acidic residues" evidence="2">
    <location>
        <begin position="845"/>
        <end position="864"/>
    </location>
</feature>
<feature type="compositionally biased region" description="Low complexity" evidence="2">
    <location>
        <begin position="268"/>
        <end position="278"/>
    </location>
</feature>
<feature type="compositionally biased region" description="Polar residues" evidence="2">
    <location>
        <begin position="768"/>
        <end position="777"/>
    </location>
</feature>
<dbReference type="OrthoDB" id="5945798at2759"/>
<dbReference type="AlphaFoldDB" id="A0A0D2I021"/>
<accession>A0A0D2I021</accession>
<protein>
    <submittedName>
        <fullName evidence="3">Uncharacterized protein</fullName>
    </submittedName>
</protein>
<feature type="compositionally biased region" description="Polar residues" evidence="2">
    <location>
        <begin position="793"/>
        <end position="805"/>
    </location>
</feature>
<feature type="compositionally biased region" description="Low complexity" evidence="2">
    <location>
        <begin position="337"/>
        <end position="346"/>
    </location>
</feature>
<feature type="coiled-coil region" evidence="1">
    <location>
        <begin position="541"/>
        <end position="596"/>
    </location>
</feature>
<evidence type="ECO:0000313" key="4">
    <source>
        <dbReference type="Proteomes" id="UP000053789"/>
    </source>
</evidence>
<feature type="compositionally biased region" description="Polar residues" evidence="2">
    <location>
        <begin position="639"/>
        <end position="648"/>
    </location>
</feature>
<feature type="compositionally biased region" description="Low complexity" evidence="2">
    <location>
        <begin position="738"/>
        <end position="760"/>
    </location>
</feature>
<dbReference type="HOGENOM" id="CLU_007593_1_0_1"/>
<reference evidence="3" key="1">
    <citation type="submission" date="2015-01" db="EMBL/GenBank/DDBJ databases">
        <title>The Genome Sequence of Cladophialophora bantiana CBS 173.52.</title>
        <authorList>
            <consortium name="The Broad Institute Genomics Platform"/>
            <person name="Cuomo C."/>
            <person name="de Hoog S."/>
            <person name="Gorbushina A."/>
            <person name="Stielow B."/>
            <person name="Teixiera M."/>
            <person name="Abouelleil A."/>
            <person name="Chapman S.B."/>
            <person name="Priest M."/>
            <person name="Young S.K."/>
            <person name="Wortman J."/>
            <person name="Nusbaum C."/>
            <person name="Birren B."/>
        </authorList>
    </citation>
    <scope>NUCLEOTIDE SEQUENCE [LARGE SCALE GENOMIC DNA]</scope>
    <source>
        <strain evidence="3">CBS 173.52</strain>
    </source>
</reference>
<organism evidence="3 4">
    <name type="scientific">Cladophialophora bantiana (strain ATCC 10958 / CBS 173.52 / CDC B-1940 / NIH 8579)</name>
    <name type="common">Xylohypha bantiana</name>
    <dbReference type="NCBI Taxonomy" id="1442370"/>
    <lineage>
        <taxon>Eukaryota</taxon>
        <taxon>Fungi</taxon>
        <taxon>Dikarya</taxon>
        <taxon>Ascomycota</taxon>
        <taxon>Pezizomycotina</taxon>
        <taxon>Eurotiomycetes</taxon>
        <taxon>Chaetothyriomycetidae</taxon>
        <taxon>Chaetothyriales</taxon>
        <taxon>Herpotrichiellaceae</taxon>
        <taxon>Cladophialophora</taxon>
    </lineage>
</organism>
<feature type="compositionally biased region" description="Low complexity" evidence="2">
    <location>
        <begin position="415"/>
        <end position="436"/>
    </location>
</feature>
<name>A0A0D2I021_CLAB1</name>
<gene>
    <name evidence="3" type="ORF">Z519_03559</name>
</gene>
<dbReference type="RefSeq" id="XP_016623159.1">
    <property type="nucleotide sequence ID" value="XM_016761309.1"/>
</dbReference>
<proteinExistence type="predicted"/>
<feature type="compositionally biased region" description="Polar residues" evidence="2">
    <location>
        <begin position="699"/>
        <end position="709"/>
    </location>
</feature>
<evidence type="ECO:0000313" key="3">
    <source>
        <dbReference type="EMBL" id="KIW96490.1"/>
    </source>
</evidence>
<evidence type="ECO:0000256" key="1">
    <source>
        <dbReference type="SAM" id="Coils"/>
    </source>
</evidence>
<dbReference type="VEuPathDB" id="FungiDB:Z519_03559"/>
<feature type="region of interest" description="Disordered" evidence="2">
    <location>
        <begin position="248"/>
        <end position="454"/>
    </location>
</feature>